<evidence type="ECO:0000313" key="1">
    <source>
        <dbReference type="EMBL" id="OMP11205.1"/>
    </source>
</evidence>
<proteinExistence type="predicted"/>
<keyword evidence="2" id="KW-1185">Reference proteome</keyword>
<sequence>MSRKSNGSQTNSLRSKPIRSYPTTLLSLMDETAARASFSLPRPFRSGLTLLLKLTIT</sequence>
<dbReference type="AlphaFoldDB" id="A0A1R3KVV8"/>
<organism evidence="1 2">
    <name type="scientific">Corchorus olitorius</name>
    <dbReference type="NCBI Taxonomy" id="93759"/>
    <lineage>
        <taxon>Eukaryota</taxon>
        <taxon>Viridiplantae</taxon>
        <taxon>Streptophyta</taxon>
        <taxon>Embryophyta</taxon>
        <taxon>Tracheophyta</taxon>
        <taxon>Spermatophyta</taxon>
        <taxon>Magnoliopsida</taxon>
        <taxon>eudicotyledons</taxon>
        <taxon>Gunneridae</taxon>
        <taxon>Pentapetalae</taxon>
        <taxon>rosids</taxon>
        <taxon>malvids</taxon>
        <taxon>Malvales</taxon>
        <taxon>Malvaceae</taxon>
        <taxon>Grewioideae</taxon>
        <taxon>Apeibeae</taxon>
        <taxon>Corchorus</taxon>
    </lineage>
</organism>
<comment type="caution">
    <text evidence="1">The sequence shown here is derived from an EMBL/GenBank/DDBJ whole genome shotgun (WGS) entry which is preliminary data.</text>
</comment>
<dbReference type="Proteomes" id="UP000187203">
    <property type="component" value="Unassembled WGS sequence"/>
</dbReference>
<accession>A0A1R3KVV8</accession>
<protein>
    <submittedName>
        <fullName evidence="1">Protein OBERON 3-like protein</fullName>
    </submittedName>
</protein>
<name>A0A1R3KVV8_9ROSI</name>
<dbReference type="EMBL" id="AWUE01010869">
    <property type="protein sequence ID" value="OMP11205.1"/>
    <property type="molecule type" value="Genomic_DNA"/>
</dbReference>
<evidence type="ECO:0000313" key="2">
    <source>
        <dbReference type="Proteomes" id="UP000187203"/>
    </source>
</evidence>
<reference evidence="2" key="1">
    <citation type="submission" date="2013-09" db="EMBL/GenBank/DDBJ databases">
        <title>Corchorus olitorius genome sequencing.</title>
        <authorList>
            <person name="Alam M."/>
            <person name="Haque M.S."/>
            <person name="Islam M.S."/>
            <person name="Emdad E.M."/>
            <person name="Islam M.M."/>
            <person name="Ahmed B."/>
            <person name="Halim A."/>
            <person name="Hossen Q.M.M."/>
            <person name="Hossain M.Z."/>
            <person name="Ahmed R."/>
            <person name="Khan M.M."/>
            <person name="Islam R."/>
            <person name="Rashid M.M."/>
            <person name="Khan S.A."/>
            <person name="Rahman M.S."/>
            <person name="Alam M."/>
            <person name="Yahiya A.S."/>
            <person name="Khan M.S."/>
            <person name="Azam M.S."/>
            <person name="Haque T."/>
            <person name="Lashkar M.Z.H."/>
            <person name="Akhand A.I."/>
            <person name="Morshed G."/>
            <person name="Roy S."/>
            <person name="Uddin K.S."/>
            <person name="Rabeya T."/>
            <person name="Hossain A.S."/>
            <person name="Chowdhury A."/>
            <person name="Snigdha A.R."/>
            <person name="Mortoza M.S."/>
            <person name="Matin S.A."/>
            <person name="Hoque S.M.E."/>
            <person name="Islam M.K."/>
            <person name="Roy D.K."/>
            <person name="Haider R."/>
            <person name="Moosa M.M."/>
            <person name="Elias S.M."/>
            <person name="Hasan A.M."/>
            <person name="Jahan S."/>
            <person name="Shafiuddin M."/>
            <person name="Mahmood N."/>
            <person name="Shommy N.S."/>
        </authorList>
    </citation>
    <scope>NUCLEOTIDE SEQUENCE [LARGE SCALE GENOMIC DNA]</scope>
    <source>
        <strain evidence="2">cv. O-4</strain>
    </source>
</reference>
<gene>
    <name evidence="1" type="ORF">COLO4_03964</name>
</gene>